<evidence type="ECO:0000313" key="2">
    <source>
        <dbReference type="Proteomes" id="UP000228502"/>
    </source>
</evidence>
<evidence type="ECO:0000313" key="1">
    <source>
        <dbReference type="EMBL" id="PIH09560.1"/>
    </source>
</evidence>
<dbReference type="Proteomes" id="UP000228502">
    <property type="component" value="Unassembled WGS sequence"/>
</dbReference>
<name>A0AAE5QVH1_STAEP</name>
<sequence length="73" mass="8763">MIKFFKTQGIDEPTETTKKAFDKQSIFANFDNFYHAMGQFTFNMEKQAKYNYYMSQQKQNFIQIAQLDTLIKQ</sequence>
<proteinExistence type="predicted"/>
<comment type="caution">
    <text evidence="1">The sequence shown here is derived from an EMBL/GenBank/DDBJ whole genome shotgun (WGS) entry which is preliminary data.</text>
</comment>
<dbReference type="AlphaFoldDB" id="A0AAE5QVH1"/>
<organism evidence="1 2">
    <name type="scientific">Staphylococcus epidermidis</name>
    <dbReference type="NCBI Taxonomy" id="1282"/>
    <lineage>
        <taxon>Bacteria</taxon>
        <taxon>Bacillati</taxon>
        <taxon>Bacillota</taxon>
        <taxon>Bacilli</taxon>
        <taxon>Bacillales</taxon>
        <taxon>Staphylococcaceae</taxon>
        <taxon>Staphylococcus</taxon>
    </lineage>
</organism>
<accession>A0AAE5QVH1</accession>
<reference evidence="1 2" key="1">
    <citation type="submission" date="2017-10" db="EMBL/GenBank/DDBJ databases">
        <title>genome sequences of Staph epi in chlorhexidine trial.</title>
        <authorList>
            <person name="Greninger A.L."/>
            <person name="Addetia A."/>
            <person name="Qin X."/>
            <person name="Zerr D."/>
        </authorList>
    </citation>
    <scope>NUCLEOTIDE SEQUENCE [LARGE SCALE GENOMIC DNA]</scope>
    <source>
        <strain evidence="1 2">SCH-17</strain>
    </source>
</reference>
<dbReference type="EMBL" id="PEJG01000013">
    <property type="protein sequence ID" value="PIH09560.1"/>
    <property type="molecule type" value="Genomic_DNA"/>
</dbReference>
<dbReference type="RefSeq" id="WP_001829852.1">
    <property type="nucleotide sequence ID" value="NZ_CABHIX010000012.1"/>
</dbReference>
<protein>
    <submittedName>
        <fullName evidence="1">Uncharacterized protein</fullName>
    </submittedName>
</protein>
<gene>
    <name evidence="1" type="ORF">CTJ08_10080</name>
</gene>
<dbReference type="KEGG" id="seps:DP17_417"/>